<protein>
    <submittedName>
        <fullName evidence="2">PsiF family protein</fullName>
    </submittedName>
</protein>
<proteinExistence type="predicted"/>
<keyword evidence="3" id="KW-1185">Reference proteome</keyword>
<keyword evidence="1" id="KW-0732">Signal</keyword>
<feature type="chain" id="PRO_5045723146" evidence="1">
    <location>
        <begin position="21"/>
        <end position="70"/>
    </location>
</feature>
<dbReference type="InterPro" id="IPR011690">
    <property type="entry name" value="P_starv_induced_PsiF"/>
</dbReference>
<dbReference type="Proteomes" id="UP001529369">
    <property type="component" value="Unassembled WGS sequence"/>
</dbReference>
<organism evidence="2 3">
    <name type="scientific">Paeniroseomonas aquatica</name>
    <dbReference type="NCBI Taxonomy" id="373043"/>
    <lineage>
        <taxon>Bacteria</taxon>
        <taxon>Pseudomonadati</taxon>
        <taxon>Pseudomonadota</taxon>
        <taxon>Alphaproteobacteria</taxon>
        <taxon>Acetobacterales</taxon>
        <taxon>Acetobacteraceae</taxon>
        <taxon>Paeniroseomonas</taxon>
    </lineage>
</organism>
<gene>
    <name evidence="2" type="ORF">QWZ14_07805</name>
</gene>
<accession>A0ABT8A3D5</accession>
<name>A0ABT8A3D5_9PROT</name>
<evidence type="ECO:0000256" key="1">
    <source>
        <dbReference type="SAM" id="SignalP"/>
    </source>
</evidence>
<evidence type="ECO:0000313" key="3">
    <source>
        <dbReference type="Proteomes" id="UP001529369"/>
    </source>
</evidence>
<dbReference type="Pfam" id="PF07769">
    <property type="entry name" value="PsiF_repeat"/>
    <property type="match status" value="1"/>
</dbReference>
<dbReference type="EMBL" id="JAUFPN010000069">
    <property type="protein sequence ID" value="MDN3564270.1"/>
    <property type="molecule type" value="Genomic_DNA"/>
</dbReference>
<dbReference type="RefSeq" id="WP_290316060.1">
    <property type="nucleotide sequence ID" value="NZ_JAUFPN010000069.1"/>
</dbReference>
<comment type="caution">
    <text evidence="2">The sequence shown here is derived from an EMBL/GenBank/DDBJ whole genome shotgun (WGS) entry which is preliminary data.</text>
</comment>
<feature type="signal peptide" evidence="1">
    <location>
        <begin position="1"/>
        <end position="20"/>
    </location>
</feature>
<reference evidence="3" key="1">
    <citation type="journal article" date="2019" name="Int. J. Syst. Evol. Microbiol.">
        <title>The Global Catalogue of Microorganisms (GCM) 10K type strain sequencing project: providing services to taxonomists for standard genome sequencing and annotation.</title>
        <authorList>
            <consortium name="The Broad Institute Genomics Platform"/>
            <consortium name="The Broad Institute Genome Sequencing Center for Infectious Disease"/>
            <person name="Wu L."/>
            <person name="Ma J."/>
        </authorList>
    </citation>
    <scope>NUCLEOTIDE SEQUENCE [LARGE SCALE GENOMIC DNA]</scope>
    <source>
        <strain evidence="3">CECT 7131</strain>
    </source>
</reference>
<sequence>MRWIARLPLLALLLALPATAAERREPSPAQLAQQAKMRTCAAQARGQQLRGAPRRNFMKTCLSGRATTPA</sequence>
<evidence type="ECO:0000313" key="2">
    <source>
        <dbReference type="EMBL" id="MDN3564270.1"/>
    </source>
</evidence>